<dbReference type="RefSeq" id="XP_005709856.1">
    <property type="nucleotide sequence ID" value="XM_005709799.1"/>
</dbReference>
<feature type="compositionally biased region" description="Basic and acidic residues" evidence="1">
    <location>
        <begin position="371"/>
        <end position="400"/>
    </location>
</feature>
<gene>
    <name evidence="2" type="ORF">CHC_T00006647001</name>
</gene>
<feature type="compositionally biased region" description="Polar residues" evidence="1">
    <location>
        <begin position="453"/>
        <end position="464"/>
    </location>
</feature>
<dbReference type="EMBL" id="HG002054">
    <property type="protein sequence ID" value="CDF39562.1"/>
    <property type="molecule type" value="Genomic_DNA"/>
</dbReference>
<organism evidence="2 3">
    <name type="scientific">Chondrus crispus</name>
    <name type="common">Carrageen Irish moss</name>
    <name type="synonym">Polymorpha crispa</name>
    <dbReference type="NCBI Taxonomy" id="2769"/>
    <lineage>
        <taxon>Eukaryota</taxon>
        <taxon>Rhodophyta</taxon>
        <taxon>Florideophyceae</taxon>
        <taxon>Rhodymeniophycidae</taxon>
        <taxon>Gigartinales</taxon>
        <taxon>Gigartinaceae</taxon>
        <taxon>Chondrus</taxon>
    </lineage>
</organism>
<accession>R7QM43</accession>
<dbReference type="AlphaFoldDB" id="R7QM43"/>
<feature type="region of interest" description="Disordered" evidence="1">
    <location>
        <begin position="200"/>
        <end position="239"/>
    </location>
</feature>
<keyword evidence="3" id="KW-1185">Reference proteome</keyword>
<dbReference type="GeneID" id="17317574"/>
<feature type="compositionally biased region" description="Low complexity" evidence="1">
    <location>
        <begin position="38"/>
        <end position="52"/>
    </location>
</feature>
<dbReference type="OrthoDB" id="10633126at2759"/>
<evidence type="ECO:0000313" key="3">
    <source>
        <dbReference type="Proteomes" id="UP000012073"/>
    </source>
</evidence>
<feature type="compositionally biased region" description="Basic and acidic residues" evidence="1">
    <location>
        <begin position="78"/>
        <end position="89"/>
    </location>
</feature>
<evidence type="ECO:0000256" key="1">
    <source>
        <dbReference type="SAM" id="MobiDB-lite"/>
    </source>
</evidence>
<feature type="region of interest" description="Disordered" evidence="1">
    <location>
        <begin position="371"/>
        <end position="498"/>
    </location>
</feature>
<sequence length="576" mass="63755">MADESMDVDHFDPEAVHGGGGYVDDDLDLDDDDDDEPLLISSSRSAGLSSPSIGKGQKRRAKPSLSGPSPELKKRKKETPGAHPDDYLLRRAGTGELRDYVVAKFLTRVPDFSNDPHVRLYRHTENTIRGREKAIEAHRKQQIYYNSFSGKRRLERYDKQGIVTIPDRYRKGWTLEVTPQHVLEERKRLAEALKLSGKEMPTAANGVSNSASGANGLKSRNGDDEEKSQQDPDVDLFDGKFDGKSTSRYAIMVMAEGSKAVDVIPIDDYSWCSFRANRSCGRDTTEKTEAQMRKNATKGQNRLAKFSTKLESAQFAREQGMGDNSRIRDSSEYAGVGIKRGAAKREDDVENGEELDFEQEFDNDDVAQMDKESVKKTENRVVDAEQNAKDFRKLIKDEPITSRPSSPASESDDDPTQGKNSRPVSRSPSPSRPPSALRSPSRSLKSTAAVGSRQPTPMGTSPYGSTPLGVSPSPGRSPGGNTPQKLDLSHLLPPSGTLPSSNHIKAVLSVLLKTRERIMFKEFLQYFETKTKEQKSNLTRLMKAVANVTQEVVSGHKRIYISWKRPQVPAGPSGRG</sequence>
<proteinExistence type="predicted"/>
<feature type="compositionally biased region" description="Low complexity" evidence="1">
    <location>
        <begin position="421"/>
        <end position="443"/>
    </location>
</feature>
<dbReference type="Proteomes" id="UP000012073">
    <property type="component" value="Unassembled WGS sequence"/>
</dbReference>
<dbReference type="KEGG" id="ccp:CHC_T00006647001"/>
<protein>
    <submittedName>
        <fullName evidence="2">Uncharacterized protein</fullName>
    </submittedName>
</protein>
<feature type="compositionally biased region" description="Low complexity" evidence="1">
    <location>
        <begin position="203"/>
        <end position="216"/>
    </location>
</feature>
<dbReference type="Gramene" id="CDF39562">
    <property type="protein sequence ID" value="CDF39562"/>
    <property type="gene ID" value="CHC_T00006647001"/>
</dbReference>
<feature type="compositionally biased region" description="Low complexity" evidence="1">
    <location>
        <begin position="471"/>
        <end position="480"/>
    </location>
</feature>
<name>R7QM43_CHOCR</name>
<evidence type="ECO:0000313" key="2">
    <source>
        <dbReference type="EMBL" id="CDF39562.1"/>
    </source>
</evidence>
<feature type="region of interest" description="Disordered" evidence="1">
    <location>
        <begin position="1"/>
        <end position="90"/>
    </location>
</feature>
<feature type="compositionally biased region" description="Acidic residues" evidence="1">
    <location>
        <begin position="23"/>
        <end position="37"/>
    </location>
</feature>
<reference evidence="3" key="1">
    <citation type="journal article" date="2013" name="Proc. Natl. Acad. Sci. U.S.A.">
        <title>Genome structure and metabolic features in the red seaweed Chondrus crispus shed light on evolution of the Archaeplastida.</title>
        <authorList>
            <person name="Collen J."/>
            <person name="Porcel B."/>
            <person name="Carre W."/>
            <person name="Ball S.G."/>
            <person name="Chaparro C."/>
            <person name="Tonon T."/>
            <person name="Barbeyron T."/>
            <person name="Michel G."/>
            <person name="Noel B."/>
            <person name="Valentin K."/>
            <person name="Elias M."/>
            <person name="Artiguenave F."/>
            <person name="Arun A."/>
            <person name="Aury J.M."/>
            <person name="Barbosa-Neto J.F."/>
            <person name="Bothwell J.H."/>
            <person name="Bouget F.Y."/>
            <person name="Brillet L."/>
            <person name="Cabello-Hurtado F."/>
            <person name="Capella-Gutierrez S."/>
            <person name="Charrier B."/>
            <person name="Cladiere L."/>
            <person name="Cock J.M."/>
            <person name="Coelho S.M."/>
            <person name="Colleoni C."/>
            <person name="Czjzek M."/>
            <person name="Da Silva C."/>
            <person name="Delage L."/>
            <person name="Denoeud F."/>
            <person name="Deschamps P."/>
            <person name="Dittami S.M."/>
            <person name="Gabaldon T."/>
            <person name="Gachon C.M."/>
            <person name="Groisillier A."/>
            <person name="Herve C."/>
            <person name="Jabbari K."/>
            <person name="Katinka M."/>
            <person name="Kloareg B."/>
            <person name="Kowalczyk N."/>
            <person name="Labadie K."/>
            <person name="Leblanc C."/>
            <person name="Lopez P.J."/>
            <person name="McLachlan D.H."/>
            <person name="Meslet-Cladiere L."/>
            <person name="Moustafa A."/>
            <person name="Nehr Z."/>
            <person name="Nyvall Collen P."/>
            <person name="Panaud O."/>
            <person name="Partensky F."/>
            <person name="Poulain J."/>
            <person name="Rensing S.A."/>
            <person name="Rousvoal S."/>
            <person name="Samson G."/>
            <person name="Symeonidi A."/>
            <person name="Weissenbach J."/>
            <person name="Zambounis A."/>
            <person name="Wincker P."/>
            <person name="Boyen C."/>
        </authorList>
    </citation>
    <scope>NUCLEOTIDE SEQUENCE [LARGE SCALE GENOMIC DNA]</scope>
    <source>
        <strain evidence="3">cv. Stackhouse</strain>
    </source>
</reference>